<keyword evidence="3" id="KW-0997">Cell inner membrane</keyword>
<name>A0A0A8XA97_MESS1</name>
<feature type="transmembrane region" description="Helical" evidence="7">
    <location>
        <begin position="248"/>
        <end position="267"/>
    </location>
</feature>
<dbReference type="InterPro" id="IPR004681">
    <property type="entry name" value="TRAP_DctM"/>
</dbReference>
<dbReference type="PANTHER" id="PTHR33362">
    <property type="entry name" value="SIALIC ACID TRAP TRANSPORTER PERMEASE PROTEIN SIAT-RELATED"/>
    <property type="match status" value="1"/>
</dbReference>
<evidence type="ECO:0000256" key="6">
    <source>
        <dbReference type="ARBA" id="ARBA00023136"/>
    </source>
</evidence>
<feature type="transmembrane region" description="Helical" evidence="7">
    <location>
        <begin position="400"/>
        <end position="422"/>
    </location>
</feature>
<dbReference type="OrthoDB" id="9785600at2"/>
<feature type="transmembrane region" description="Helical" evidence="7">
    <location>
        <begin position="140"/>
        <end position="164"/>
    </location>
</feature>
<dbReference type="NCBIfam" id="TIGR00786">
    <property type="entry name" value="dctM"/>
    <property type="match status" value="1"/>
</dbReference>
<dbReference type="GO" id="GO:0005886">
    <property type="term" value="C:plasma membrane"/>
    <property type="evidence" value="ECO:0007669"/>
    <property type="project" value="UniProtKB-SubCell"/>
</dbReference>
<evidence type="ECO:0000256" key="2">
    <source>
        <dbReference type="ARBA" id="ARBA00022475"/>
    </source>
</evidence>
<dbReference type="Proteomes" id="UP000031014">
    <property type="component" value="Unassembled WGS sequence"/>
</dbReference>
<feature type="transmembrane region" description="Helical" evidence="7">
    <location>
        <begin position="104"/>
        <end position="128"/>
    </location>
</feature>
<feature type="transmembrane region" description="Helical" evidence="7">
    <location>
        <begin position="319"/>
        <end position="337"/>
    </location>
</feature>
<feature type="transmembrane region" description="Helical" evidence="7">
    <location>
        <begin position="221"/>
        <end position="242"/>
    </location>
</feature>
<protein>
    <submittedName>
        <fullName evidence="9">TRAP-type C4-dicarboxylate transport system, large permease component</fullName>
    </submittedName>
</protein>
<keyword evidence="6 7" id="KW-0472">Membrane</keyword>
<evidence type="ECO:0000256" key="1">
    <source>
        <dbReference type="ARBA" id="ARBA00004429"/>
    </source>
</evidence>
<feature type="transmembrane region" description="Helical" evidence="7">
    <location>
        <begin position="176"/>
        <end position="200"/>
    </location>
</feature>
<dbReference type="InterPro" id="IPR010656">
    <property type="entry name" value="DctM"/>
</dbReference>
<dbReference type="RefSeq" id="WP_041967535.1">
    <property type="nucleotide sequence ID" value="NZ_BASE01000100.1"/>
</dbReference>
<gene>
    <name evidence="9" type="ORF">SAMD00020551_4088</name>
</gene>
<dbReference type="AlphaFoldDB" id="A0A0A8XA97"/>
<dbReference type="PIRSF" id="PIRSF006066">
    <property type="entry name" value="HI0050"/>
    <property type="match status" value="1"/>
</dbReference>
<evidence type="ECO:0000313" key="9">
    <source>
        <dbReference type="EMBL" id="GAM15917.1"/>
    </source>
</evidence>
<dbReference type="Pfam" id="PF06808">
    <property type="entry name" value="DctM"/>
    <property type="match status" value="1"/>
</dbReference>
<evidence type="ECO:0000256" key="4">
    <source>
        <dbReference type="ARBA" id="ARBA00022692"/>
    </source>
</evidence>
<dbReference type="GO" id="GO:0022857">
    <property type="term" value="F:transmembrane transporter activity"/>
    <property type="evidence" value="ECO:0007669"/>
    <property type="project" value="TreeGrafter"/>
</dbReference>
<feature type="transmembrane region" description="Helical" evidence="7">
    <location>
        <begin position="59"/>
        <end position="84"/>
    </location>
</feature>
<feature type="transmembrane region" description="Helical" evidence="7">
    <location>
        <begin position="342"/>
        <end position="359"/>
    </location>
</feature>
<feature type="transmembrane region" description="Helical" evidence="7">
    <location>
        <begin position="279"/>
        <end position="299"/>
    </location>
</feature>
<sequence>MESFLLFFAFIAALMLFLTTGISVAVAMGMIGVLGTILFISPNALAQLSSITFSNSTSFVLMVVPMFVLMTEVISSSPIGAQVFRTTQLWLGRFPGALGMGTVLTSTGFAAICGSSPVTAAAIGKIAVPEMIKQGYSQRLAIGATAAGGTLGILIPPSVALILYGVITETSIGKLFIAGFLPGAMIAVLLCLTFLIIALVKPEMVPVTKIKVKWSERFISLKSVLPIIILVIFVMGSIYTGFTTPTESAAIGASTALVIVGAMGYLGRKNILQILSNTVKTTGMFLFLVIGGVFSAFVLNRLGIPQSMASSLLGLDIPGWVIILLINLLLLVLGMFLDPMSILVIVIPLFFPTVTALGYDPVWFGIMVTINIEIAAISPPVGFNLFVLKSVVPDVSLGEIIKGALIFIIPLLIGLILIILFPEISLYLPNRM</sequence>
<feature type="domain" description="TRAP C4-dicarboxylate transport system permease DctM subunit" evidence="8">
    <location>
        <begin position="12"/>
        <end position="424"/>
    </location>
</feature>
<accession>A0A0A8XA97</accession>
<evidence type="ECO:0000256" key="5">
    <source>
        <dbReference type="ARBA" id="ARBA00022989"/>
    </source>
</evidence>
<comment type="caution">
    <text evidence="9">The sequence shown here is derived from an EMBL/GenBank/DDBJ whole genome shotgun (WGS) entry which is preliminary data.</text>
</comment>
<dbReference type="STRING" id="1321606.SAMD00020551_4088"/>
<evidence type="ECO:0000256" key="3">
    <source>
        <dbReference type="ARBA" id="ARBA00022519"/>
    </source>
</evidence>
<comment type="subcellular location">
    <subcellularLocation>
        <location evidence="1">Cell inner membrane</location>
        <topology evidence="1">Multi-pass membrane protein</topology>
    </subcellularLocation>
</comment>
<keyword evidence="4 7" id="KW-0812">Transmembrane</keyword>
<evidence type="ECO:0000256" key="7">
    <source>
        <dbReference type="SAM" id="Phobius"/>
    </source>
</evidence>
<keyword evidence="10" id="KW-1185">Reference proteome</keyword>
<dbReference type="EMBL" id="BASE01000100">
    <property type="protein sequence ID" value="GAM15917.1"/>
    <property type="molecule type" value="Genomic_DNA"/>
</dbReference>
<keyword evidence="5 7" id="KW-1133">Transmembrane helix</keyword>
<dbReference type="PANTHER" id="PTHR33362:SF5">
    <property type="entry name" value="C4-DICARBOXYLATE TRAP TRANSPORTER LARGE PERMEASE PROTEIN DCTM"/>
    <property type="match status" value="1"/>
</dbReference>
<feature type="transmembrane region" description="Helical" evidence="7">
    <location>
        <begin position="6"/>
        <end position="39"/>
    </location>
</feature>
<keyword evidence="2" id="KW-1003">Cell membrane</keyword>
<reference evidence="9 10" key="1">
    <citation type="submission" date="2013-06" db="EMBL/GenBank/DDBJ databases">
        <title>Whole genome shotgun sequence of Bacillus selenatarsenatis SF-1.</title>
        <authorList>
            <person name="Kuroda M."/>
            <person name="Sei K."/>
            <person name="Yamashita M."/>
            <person name="Ike M."/>
        </authorList>
    </citation>
    <scope>NUCLEOTIDE SEQUENCE [LARGE SCALE GENOMIC DNA]</scope>
    <source>
        <strain evidence="9 10">SF-1</strain>
    </source>
</reference>
<evidence type="ECO:0000259" key="8">
    <source>
        <dbReference type="Pfam" id="PF06808"/>
    </source>
</evidence>
<evidence type="ECO:0000313" key="10">
    <source>
        <dbReference type="Proteomes" id="UP000031014"/>
    </source>
</evidence>
<proteinExistence type="predicted"/>
<organism evidence="9 10">
    <name type="scientific">Mesobacillus selenatarsenatis (strain DSM 18680 / JCM 14380 / FERM P-15431 / SF-1)</name>
    <dbReference type="NCBI Taxonomy" id="1321606"/>
    <lineage>
        <taxon>Bacteria</taxon>
        <taxon>Bacillati</taxon>
        <taxon>Bacillota</taxon>
        <taxon>Bacilli</taxon>
        <taxon>Bacillales</taxon>
        <taxon>Bacillaceae</taxon>
        <taxon>Mesobacillus</taxon>
    </lineage>
</organism>